<protein>
    <submittedName>
        <fullName evidence="1">Uncharacterized protein</fullName>
    </submittedName>
</protein>
<reference evidence="2" key="1">
    <citation type="submission" date="2016-03" db="EMBL/GenBank/DDBJ databases">
        <authorList>
            <person name="Ray J."/>
            <person name="Price M."/>
            <person name="Deutschbauer A."/>
        </authorList>
    </citation>
    <scope>NUCLEOTIDE SEQUENCE [LARGE SCALE GENOMIC DNA]</scope>
    <source>
        <strain evidence="2">FW300-N1B4</strain>
    </source>
</reference>
<evidence type="ECO:0000313" key="2">
    <source>
        <dbReference type="Proteomes" id="UP000076489"/>
    </source>
</evidence>
<sequence>MEILRIFSMEHKLCGHIDLPQRLRIAPGGVFISSMALVAQGEYGGIAIANHLASIVISICCLGFTQDNNTQLICMHDQQAPNSIRPAQYA</sequence>
<dbReference type="AlphaFoldDB" id="A0A161Z4P4"/>
<accession>A0A161Z4P4</accession>
<organism evidence="1 2">
    <name type="scientific">Pseudomonas fluorescens</name>
    <dbReference type="NCBI Taxonomy" id="294"/>
    <lineage>
        <taxon>Bacteria</taxon>
        <taxon>Pseudomonadati</taxon>
        <taxon>Pseudomonadota</taxon>
        <taxon>Gammaproteobacteria</taxon>
        <taxon>Pseudomonadales</taxon>
        <taxon>Pseudomonadaceae</taxon>
        <taxon>Pseudomonas</taxon>
    </lineage>
</organism>
<gene>
    <name evidence="1" type="ORF">A1D17_19720</name>
</gene>
<dbReference type="Proteomes" id="UP000076489">
    <property type="component" value="Unassembled WGS sequence"/>
</dbReference>
<evidence type="ECO:0000313" key="1">
    <source>
        <dbReference type="EMBL" id="KZN18277.1"/>
    </source>
</evidence>
<reference evidence="1 2" key="2">
    <citation type="journal article" date="2018" name="Nature">
        <title>Mutant phenotypes for thousands of bacterial genes of unknown function.</title>
        <authorList>
            <person name="Price M.N."/>
            <person name="Wetmore K.M."/>
            <person name="Waters R.J."/>
            <person name="Callaghan M."/>
            <person name="Ray J."/>
            <person name="Liu H."/>
            <person name="Kuehl J.V."/>
            <person name="Melnyk R.A."/>
            <person name="Lamson J.S."/>
            <person name="Suh Y."/>
            <person name="Carlson H.K."/>
            <person name="Esquivel Z."/>
            <person name="Sadeeshkumar H."/>
            <person name="Chakraborty R."/>
            <person name="Zane G.M."/>
            <person name="Rubin B.E."/>
            <person name="Wall J.D."/>
            <person name="Visel A."/>
            <person name="Bristow J."/>
            <person name="Blow M.J."/>
            <person name="Arkin A.P."/>
            <person name="Deutschbauer A.M."/>
        </authorList>
    </citation>
    <scope>NUCLEOTIDE SEQUENCE [LARGE SCALE GENOMIC DNA]</scope>
    <source>
        <strain evidence="1 2">FW300-N1B4</strain>
    </source>
</reference>
<name>A0A161Z4P4_PSEFL</name>
<comment type="caution">
    <text evidence="1">The sequence shown here is derived from an EMBL/GenBank/DDBJ whole genome shotgun (WGS) entry which is preliminary data.</text>
</comment>
<dbReference type="EMBL" id="LUKJ01000003">
    <property type="protein sequence ID" value="KZN18277.1"/>
    <property type="molecule type" value="Genomic_DNA"/>
</dbReference>
<proteinExistence type="predicted"/>